<evidence type="ECO:0000313" key="7">
    <source>
        <dbReference type="Proteomes" id="UP000011185"/>
    </source>
</evidence>
<dbReference type="HOGENOM" id="CLU_021971_4_0_1"/>
<dbReference type="InterPro" id="IPR001406">
    <property type="entry name" value="PsdUridine_synth_TruA"/>
</dbReference>
<evidence type="ECO:0000256" key="4">
    <source>
        <dbReference type="RuleBase" id="RU003792"/>
    </source>
</evidence>
<accession>L7JXQ5</accession>
<dbReference type="EC" id="5.4.99.12" evidence="4"/>
<protein>
    <recommendedName>
        <fullName evidence="4">tRNA pseudouridine synthase</fullName>
        <ecNumber evidence="4">5.4.99.12</ecNumber>
    </recommendedName>
</protein>
<dbReference type="AlphaFoldDB" id="L7JXQ5"/>
<evidence type="ECO:0000256" key="2">
    <source>
        <dbReference type="ARBA" id="ARBA00022694"/>
    </source>
</evidence>
<comment type="similarity">
    <text evidence="1 4">Belongs to the tRNA pseudouridine synthase TruA family.</text>
</comment>
<evidence type="ECO:0000259" key="5">
    <source>
        <dbReference type="Pfam" id="PF01416"/>
    </source>
</evidence>
<dbReference type="GO" id="GO:1990481">
    <property type="term" value="P:mRNA pseudouridine synthesis"/>
    <property type="evidence" value="ECO:0007669"/>
    <property type="project" value="TreeGrafter"/>
</dbReference>
<name>L7JXQ5_TRAHO</name>
<gene>
    <name evidence="6" type="ORF">THOM_1208</name>
</gene>
<evidence type="ECO:0000313" key="6">
    <source>
        <dbReference type="EMBL" id="ELQ75836.1"/>
    </source>
</evidence>
<dbReference type="GO" id="GO:0005634">
    <property type="term" value="C:nucleus"/>
    <property type="evidence" value="ECO:0007669"/>
    <property type="project" value="TreeGrafter"/>
</dbReference>
<dbReference type="STRING" id="72359.L7JXQ5"/>
<sequence>VYDIIKVPKSFNPKNRTDHRTYHYLLPQHIARLDSTALSSILALYTGTRNYHNFTQQSNTRGKSRHITNIRVERAHNGWYEIKITGQSFMMHQIRKMIGFVLLVINWGGEDGAVPAMERIRALFGCAFSERVLNVPKAPAHALFLDAPVFAGYNGRYENHRDLVVDEAEKAAVRERMIYKEIMTERCIRMFREWQECVEAHMYEYGYLKEVL</sequence>
<dbReference type="GO" id="GO:0031119">
    <property type="term" value="P:tRNA pseudouridine synthesis"/>
    <property type="evidence" value="ECO:0007669"/>
    <property type="project" value="TreeGrafter"/>
</dbReference>
<dbReference type="InterPro" id="IPR020095">
    <property type="entry name" value="PsdUridine_synth_TruA_C"/>
</dbReference>
<dbReference type="VEuPathDB" id="MicrosporidiaDB:THOM_1208"/>
<dbReference type="Pfam" id="PF01416">
    <property type="entry name" value="PseudoU_synth_1"/>
    <property type="match status" value="1"/>
</dbReference>
<feature type="domain" description="Pseudouridine synthase I TruA alpha/beta" evidence="5">
    <location>
        <begin position="43"/>
        <end position="145"/>
    </location>
</feature>
<keyword evidence="7" id="KW-1185">Reference proteome</keyword>
<keyword evidence="3 4" id="KW-0413">Isomerase</keyword>
<dbReference type="Proteomes" id="UP000011185">
    <property type="component" value="Unassembled WGS sequence"/>
</dbReference>
<dbReference type="OrthoDB" id="10256309at2759"/>
<organism evidence="6 7">
    <name type="scientific">Trachipleistophora hominis</name>
    <name type="common">Microsporidian parasite</name>
    <dbReference type="NCBI Taxonomy" id="72359"/>
    <lineage>
        <taxon>Eukaryota</taxon>
        <taxon>Fungi</taxon>
        <taxon>Fungi incertae sedis</taxon>
        <taxon>Microsporidia</taxon>
        <taxon>Pleistophoridae</taxon>
        <taxon>Trachipleistophora</taxon>
    </lineage>
</organism>
<dbReference type="InterPro" id="IPR020103">
    <property type="entry name" value="PsdUridine_synth_cat_dom_sf"/>
</dbReference>
<feature type="non-terminal residue" evidence="6">
    <location>
        <position position="1"/>
    </location>
</feature>
<keyword evidence="2 4" id="KW-0819">tRNA processing</keyword>
<evidence type="ECO:0000256" key="3">
    <source>
        <dbReference type="ARBA" id="ARBA00023235"/>
    </source>
</evidence>
<comment type="catalytic activity">
    <reaction evidence="4">
        <text>uridine(38/39/40) in tRNA = pseudouridine(38/39/40) in tRNA</text>
        <dbReference type="Rhea" id="RHEA:22376"/>
        <dbReference type="Rhea" id="RHEA-COMP:10085"/>
        <dbReference type="Rhea" id="RHEA-COMP:10087"/>
        <dbReference type="ChEBI" id="CHEBI:65314"/>
        <dbReference type="ChEBI" id="CHEBI:65315"/>
        <dbReference type="EC" id="5.4.99.12"/>
    </reaction>
</comment>
<dbReference type="InterPro" id="IPR020097">
    <property type="entry name" value="PsdUridine_synth_TruA_a/b_dom"/>
</dbReference>
<dbReference type="GO" id="GO:0003723">
    <property type="term" value="F:RNA binding"/>
    <property type="evidence" value="ECO:0007669"/>
    <property type="project" value="InterPro"/>
</dbReference>
<dbReference type="GO" id="GO:0160147">
    <property type="term" value="F:tRNA pseudouridine(38-40) synthase activity"/>
    <property type="evidence" value="ECO:0007669"/>
    <property type="project" value="UniProtKB-EC"/>
</dbReference>
<dbReference type="PANTHER" id="PTHR11142">
    <property type="entry name" value="PSEUDOURIDYLATE SYNTHASE"/>
    <property type="match status" value="1"/>
</dbReference>
<dbReference type="PANTHER" id="PTHR11142:SF4">
    <property type="entry name" value="PSEUDOURIDYLATE SYNTHASE 1 HOMOLOG"/>
    <property type="match status" value="1"/>
</dbReference>
<dbReference type="EMBL" id="JH993918">
    <property type="protein sequence ID" value="ELQ75836.1"/>
    <property type="molecule type" value="Genomic_DNA"/>
</dbReference>
<dbReference type="SUPFAM" id="SSF55120">
    <property type="entry name" value="Pseudouridine synthase"/>
    <property type="match status" value="1"/>
</dbReference>
<proteinExistence type="inferred from homology"/>
<evidence type="ECO:0000256" key="1">
    <source>
        <dbReference type="ARBA" id="ARBA00009375"/>
    </source>
</evidence>
<dbReference type="InParanoid" id="L7JXQ5"/>
<reference evidence="6 7" key="1">
    <citation type="journal article" date="2012" name="PLoS Pathog.">
        <title>The genome of the obligate intracellular parasite Trachipleistophora hominis: new insights into microsporidian genome dynamics and reductive evolution.</title>
        <authorList>
            <person name="Heinz E."/>
            <person name="Williams T.A."/>
            <person name="Nakjang S."/>
            <person name="Noel C.J."/>
            <person name="Swan D.C."/>
            <person name="Goldberg A.V."/>
            <person name="Harris S.R."/>
            <person name="Weinmaier T."/>
            <person name="Markert S."/>
            <person name="Becher D."/>
            <person name="Bernhardt J."/>
            <person name="Dagan T."/>
            <person name="Hacker C."/>
            <person name="Lucocq J.M."/>
            <person name="Schweder T."/>
            <person name="Rattei T."/>
            <person name="Hall N."/>
            <person name="Hirt R.P."/>
            <person name="Embley T.M."/>
        </authorList>
    </citation>
    <scope>NUCLEOTIDE SEQUENCE [LARGE SCALE GENOMIC DNA]</scope>
</reference>
<dbReference type="OMA" id="IMTERCI"/>
<dbReference type="Gene3D" id="3.30.70.660">
    <property type="entry name" value="Pseudouridine synthase I, catalytic domain, C-terminal subdomain"/>
    <property type="match status" value="1"/>
</dbReference>